<dbReference type="EMBL" id="QPFP01000087">
    <property type="protein sequence ID" value="TEB22663.1"/>
    <property type="molecule type" value="Genomic_DNA"/>
</dbReference>
<organism evidence="1 2">
    <name type="scientific">Coprinellus micaceus</name>
    <name type="common">Glistening ink-cap mushroom</name>
    <name type="synonym">Coprinus micaceus</name>
    <dbReference type="NCBI Taxonomy" id="71717"/>
    <lineage>
        <taxon>Eukaryota</taxon>
        <taxon>Fungi</taxon>
        <taxon>Dikarya</taxon>
        <taxon>Basidiomycota</taxon>
        <taxon>Agaricomycotina</taxon>
        <taxon>Agaricomycetes</taxon>
        <taxon>Agaricomycetidae</taxon>
        <taxon>Agaricales</taxon>
        <taxon>Agaricineae</taxon>
        <taxon>Psathyrellaceae</taxon>
        <taxon>Coprinellus</taxon>
    </lineage>
</organism>
<reference evidence="1 2" key="1">
    <citation type="journal article" date="2019" name="Nat. Ecol. Evol.">
        <title>Megaphylogeny resolves global patterns of mushroom evolution.</title>
        <authorList>
            <person name="Varga T."/>
            <person name="Krizsan K."/>
            <person name="Foldi C."/>
            <person name="Dima B."/>
            <person name="Sanchez-Garcia M."/>
            <person name="Sanchez-Ramirez S."/>
            <person name="Szollosi G.J."/>
            <person name="Szarkandi J.G."/>
            <person name="Papp V."/>
            <person name="Albert L."/>
            <person name="Andreopoulos W."/>
            <person name="Angelini C."/>
            <person name="Antonin V."/>
            <person name="Barry K.W."/>
            <person name="Bougher N.L."/>
            <person name="Buchanan P."/>
            <person name="Buyck B."/>
            <person name="Bense V."/>
            <person name="Catcheside P."/>
            <person name="Chovatia M."/>
            <person name="Cooper J."/>
            <person name="Damon W."/>
            <person name="Desjardin D."/>
            <person name="Finy P."/>
            <person name="Geml J."/>
            <person name="Haridas S."/>
            <person name="Hughes K."/>
            <person name="Justo A."/>
            <person name="Karasinski D."/>
            <person name="Kautmanova I."/>
            <person name="Kiss B."/>
            <person name="Kocsube S."/>
            <person name="Kotiranta H."/>
            <person name="LaButti K.M."/>
            <person name="Lechner B.E."/>
            <person name="Liimatainen K."/>
            <person name="Lipzen A."/>
            <person name="Lukacs Z."/>
            <person name="Mihaltcheva S."/>
            <person name="Morgado L.N."/>
            <person name="Niskanen T."/>
            <person name="Noordeloos M.E."/>
            <person name="Ohm R.A."/>
            <person name="Ortiz-Santana B."/>
            <person name="Ovrebo C."/>
            <person name="Racz N."/>
            <person name="Riley R."/>
            <person name="Savchenko A."/>
            <person name="Shiryaev A."/>
            <person name="Soop K."/>
            <person name="Spirin V."/>
            <person name="Szebenyi C."/>
            <person name="Tomsovsky M."/>
            <person name="Tulloss R.E."/>
            <person name="Uehling J."/>
            <person name="Grigoriev I.V."/>
            <person name="Vagvolgyi C."/>
            <person name="Papp T."/>
            <person name="Martin F.M."/>
            <person name="Miettinen O."/>
            <person name="Hibbett D.S."/>
            <person name="Nagy L.G."/>
        </authorList>
    </citation>
    <scope>NUCLEOTIDE SEQUENCE [LARGE SCALE GENOMIC DNA]</scope>
    <source>
        <strain evidence="1 2">FP101781</strain>
    </source>
</reference>
<proteinExistence type="predicted"/>
<sequence length="223" mass="24618">MGVLIEENMFIGGRSEARPYHLALHNRVGGYSLMLAVNVPGGIQVREYTARDIYEGATKRWGYDRVVGNLSERRQLEGRSQQGFSSTVACSVSPELNMPESVCTGASIEKESRVGHNEVGDGATEWGDHHDAMRNILGSMYLLSAMDRHSYAHPTAMNVAVARLQTGVIGAESGTNLRLPKSVDKFPGARAWQDAERQSSTVLPCLEGKLKWELLVRRGARRY</sequence>
<comment type="caution">
    <text evidence="1">The sequence shown here is derived from an EMBL/GenBank/DDBJ whole genome shotgun (WGS) entry which is preliminary data.</text>
</comment>
<dbReference type="AlphaFoldDB" id="A0A4Y7SL97"/>
<dbReference type="Proteomes" id="UP000298030">
    <property type="component" value="Unassembled WGS sequence"/>
</dbReference>
<name>A0A4Y7SL97_COPMI</name>
<evidence type="ECO:0000313" key="1">
    <source>
        <dbReference type="EMBL" id="TEB22663.1"/>
    </source>
</evidence>
<accession>A0A4Y7SL97</accession>
<protein>
    <submittedName>
        <fullName evidence="1">Uncharacterized protein</fullName>
    </submittedName>
</protein>
<keyword evidence="2" id="KW-1185">Reference proteome</keyword>
<gene>
    <name evidence="1" type="ORF">FA13DRAFT_1715879</name>
</gene>
<evidence type="ECO:0000313" key="2">
    <source>
        <dbReference type="Proteomes" id="UP000298030"/>
    </source>
</evidence>